<dbReference type="InterPro" id="IPR052035">
    <property type="entry name" value="ZnF_BED_domain_contain"/>
</dbReference>
<name>A0ABN7XNH3_GIGMA</name>
<comment type="subcellular location">
    <subcellularLocation>
        <location evidence="1">Nucleus</location>
    </subcellularLocation>
</comment>
<keyword evidence="7" id="KW-1185">Reference proteome</keyword>
<evidence type="ECO:0000256" key="2">
    <source>
        <dbReference type="ARBA" id="ARBA00022723"/>
    </source>
</evidence>
<proteinExistence type="predicted"/>
<gene>
    <name evidence="6" type="ORF">GMARGA_LOCUS44734</name>
</gene>
<dbReference type="EMBL" id="CAJVQB010154441">
    <property type="protein sequence ID" value="CAG8855913.1"/>
    <property type="molecule type" value="Genomic_DNA"/>
</dbReference>
<dbReference type="PANTHER" id="PTHR46481:SF10">
    <property type="entry name" value="ZINC FINGER BED DOMAIN-CONTAINING PROTEIN 39"/>
    <property type="match status" value="1"/>
</dbReference>
<dbReference type="Proteomes" id="UP000789901">
    <property type="component" value="Unassembled WGS sequence"/>
</dbReference>
<comment type="caution">
    <text evidence="6">The sequence shown here is derived from an EMBL/GenBank/DDBJ whole genome shotgun (WGS) entry which is preliminary data.</text>
</comment>
<accession>A0ABN7XNH3</accession>
<keyword evidence="5" id="KW-0539">Nucleus</keyword>
<protein>
    <submittedName>
        <fullName evidence="6">23860_t:CDS:1</fullName>
    </submittedName>
</protein>
<evidence type="ECO:0000256" key="1">
    <source>
        <dbReference type="ARBA" id="ARBA00004123"/>
    </source>
</evidence>
<keyword evidence="4" id="KW-0862">Zinc</keyword>
<keyword evidence="3" id="KW-0863">Zinc-finger</keyword>
<dbReference type="InterPro" id="IPR012337">
    <property type="entry name" value="RNaseH-like_sf"/>
</dbReference>
<sequence length="178" mass="20117">PNRKQTTITKAFEISSTKPHNTTEQAIRDKTITEVIVMQNLLLSFTEEKMFKHFTKIVDLRWIVSGRGKIKSLINKGFNQISSCLQHDLHQAKTVSLTADLWTAYSCKGYLGITAIWINKNFKLNNAVLAVTFLQYPHTADAIAKCIKDVLEHWDLKTKVFSITSDSGANMKSACNKL</sequence>
<evidence type="ECO:0000256" key="3">
    <source>
        <dbReference type="ARBA" id="ARBA00022771"/>
    </source>
</evidence>
<feature type="non-terminal residue" evidence="6">
    <location>
        <position position="1"/>
    </location>
</feature>
<evidence type="ECO:0000313" key="6">
    <source>
        <dbReference type="EMBL" id="CAG8855913.1"/>
    </source>
</evidence>
<feature type="non-terminal residue" evidence="6">
    <location>
        <position position="178"/>
    </location>
</feature>
<dbReference type="PANTHER" id="PTHR46481">
    <property type="entry name" value="ZINC FINGER BED DOMAIN-CONTAINING PROTEIN 4"/>
    <property type="match status" value="1"/>
</dbReference>
<reference evidence="6 7" key="1">
    <citation type="submission" date="2021-06" db="EMBL/GenBank/DDBJ databases">
        <authorList>
            <person name="Kallberg Y."/>
            <person name="Tangrot J."/>
            <person name="Rosling A."/>
        </authorList>
    </citation>
    <scope>NUCLEOTIDE SEQUENCE [LARGE SCALE GENOMIC DNA]</scope>
    <source>
        <strain evidence="6 7">120-4 pot B 10/14</strain>
    </source>
</reference>
<organism evidence="6 7">
    <name type="scientific">Gigaspora margarita</name>
    <dbReference type="NCBI Taxonomy" id="4874"/>
    <lineage>
        <taxon>Eukaryota</taxon>
        <taxon>Fungi</taxon>
        <taxon>Fungi incertae sedis</taxon>
        <taxon>Mucoromycota</taxon>
        <taxon>Glomeromycotina</taxon>
        <taxon>Glomeromycetes</taxon>
        <taxon>Diversisporales</taxon>
        <taxon>Gigasporaceae</taxon>
        <taxon>Gigaspora</taxon>
    </lineage>
</organism>
<evidence type="ECO:0000256" key="5">
    <source>
        <dbReference type="ARBA" id="ARBA00023242"/>
    </source>
</evidence>
<evidence type="ECO:0000313" key="7">
    <source>
        <dbReference type="Proteomes" id="UP000789901"/>
    </source>
</evidence>
<keyword evidence="2" id="KW-0479">Metal-binding</keyword>
<dbReference type="SUPFAM" id="SSF53098">
    <property type="entry name" value="Ribonuclease H-like"/>
    <property type="match status" value="1"/>
</dbReference>
<evidence type="ECO:0000256" key="4">
    <source>
        <dbReference type="ARBA" id="ARBA00022833"/>
    </source>
</evidence>